<dbReference type="InterPro" id="IPR013761">
    <property type="entry name" value="SAM/pointed_sf"/>
</dbReference>
<dbReference type="PANTHER" id="PTHR12515">
    <property type="entry name" value="STERILE ALPHA MOTIF DOMAIN CONTAINING PROTEIN 4-RELATED"/>
    <property type="match status" value="1"/>
</dbReference>
<proteinExistence type="predicted"/>
<accession>A0A1E3QPI2</accession>
<keyword evidence="3" id="KW-0694">RNA-binding</keyword>
<dbReference type="EMBL" id="KV454434">
    <property type="protein sequence ID" value="ODQ78887.1"/>
    <property type="molecule type" value="Genomic_DNA"/>
</dbReference>
<dbReference type="Gene3D" id="1.10.150.50">
    <property type="entry name" value="Transcription Factor, Ets-1"/>
    <property type="match status" value="1"/>
</dbReference>
<dbReference type="GO" id="GO:0003729">
    <property type="term" value="F:mRNA binding"/>
    <property type="evidence" value="ECO:0007669"/>
    <property type="project" value="TreeGrafter"/>
</dbReference>
<reference evidence="7" key="1">
    <citation type="submission" date="2016-05" db="EMBL/GenBank/DDBJ databases">
        <title>Comparative genomics of biotechnologically important yeasts.</title>
        <authorList>
            <consortium name="DOE Joint Genome Institute"/>
            <person name="Riley R."/>
            <person name="Haridas S."/>
            <person name="Wolfe K.H."/>
            <person name="Lopes M.R."/>
            <person name="Hittinger C.T."/>
            <person name="Goker M."/>
            <person name="Salamov A."/>
            <person name="Wisecaver J."/>
            <person name="Long T.M."/>
            <person name="Aerts A.L."/>
            <person name="Barry K."/>
            <person name="Choi C."/>
            <person name="Clum A."/>
            <person name="Coughlan A.Y."/>
            <person name="Deshpande S."/>
            <person name="Douglass A.P."/>
            <person name="Hanson S.J."/>
            <person name="Klenk H.-P."/>
            <person name="Labutti K."/>
            <person name="Lapidus A."/>
            <person name="Lindquist E."/>
            <person name="Lipzen A."/>
            <person name="Meier-Kolthoff J.P."/>
            <person name="Ohm R.A."/>
            <person name="Otillar R.P."/>
            <person name="Pangilinan J."/>
            <person name="Peng Y."/>
            <person name="Rokas A."/>
            <person name="Rosa C.A."/>
            <person name="Scheuner C."/>
            <person name="Sibirny A.A."/>
            <person name="Slot J.C."/>
            <person name="Stielow J.B."/>
            <person name="Sun H."/>
            <person name="Kurtzman C.P."/>
            <person name="Blackwell M."/>
            <person name="Grigoriev I.V."/>
            <person name="Jeffries T.W."/>
        </authorList>
    </citation>
    <scope>NUCLEOTIDE SEQUENCE [LARGE SCALE GENOMIC DNA]</scope>
    <source>
        <strain evidence="7">NRRL Y-12698</strain>
    </source>
</reference>
<dbReference type="GO" id="GO:0000932">
    <property type="term" value="C:P-body"/>
    <property type="evidence" value="ECO:0007669"/>
    <property type="project" value="TreeGrafter"/>
</dbReference>
<dbReference type="AlphaFoldDB" id="A0A1E3QPI2"/>
<feature type="compositionally biased region" description="Low complexity" evidence="4">
    <location>
        <begin position="309"/>
        <end position="323"/>
    </location>
</feature>
<dbReference type="GeneID" id="30147263"/>
<evidence type="ECO:0000256" key="2">
    <source>
        <dbReference type="ARBA" id="ARBA00022490"/>
    </source>
</evidence>
<dbReference type="PANTHER" id="PTHR12515:SF5">
    <property type="entry name" value="PROTEIN SMAUG"/>
    <property type="match status" value="1"/>
</dbReference>
<dbReference type="Pfam" id="PF07647">
    <property type="entry name" value="SAM_2"/>
    <property type="match status" value="1"/>
</dbReference>
<name>A0A1E3QPI2_9ASCO</name>
<dbReference type="InterPro" id="IPR050897">
    <property type="entry name" value="SMAUG/VTS1_RNA-bind"/>
</dbReference>
<evidence type="ECO:0000313" key="6">
    <source>
        <dbReference type="EMBL" id="ODQ78887.1"/>
    </source>
</evidence>
<dbReference type="InterPro" id="IPR001660">
    <property type="entry name" value="SAM"/>
</dbReference>
<evidence type="ECO:0000256" key="4">
    <source>
        <dbReference type="SAM" id="MobiDB-lite"/>
    </source>
</evidence>
<evidence type="ECO:0000259" key="5">
    <source>
        <dbReference type="Pfam" id="PF07647"/>
    </source>
</evidence>
<dbReference type="OrthoDB" id="2155283at2759"/>
<protein>
    <recommendedName>
        <fullName evidence="5">SAM domain-containing protein</fullName>
    </recommendedName>
</protein>
<dbReference type="Proteomes" id="UP000094336">
    <property type="component" value="Unassembled WGS sequence"/>
</dbReference>
<evidence type="ECO:0000256" key="1">
    <source>
        <dbReference type="ARBA" id="ARBA00004496"/>
    </source>
</evidence>
<dbReference type="SUPFAM" id="SSF47769">
    <property type="entry name" value="SAM/Pointed domain"/>
    <property type="match status" value="1"/>
</dbReference>
<comment type="subcellular location">
    <subcellularLocation>
        <location evidence="1">Cytoplasm</location>
    </subcellularLocation>
</comment>
<dbReference type="STRING" id="984486.A0A1E3QPI2"/>
<sequence length="466" mass="50857">MHSLLSPGSNIQRPHSSLANAQSFLSPSATPLPAPMSHMSDMNAIQANLASMELDPYPVPGELDEFRQDAYPINVCAPTPTSHTPTLGAARFTGFAEAPLMDRILSPALMHNPIYGEMPRLASAQDNYSFQASIKFNQDLTNVQQWVERLSLNEQYIYVDNFLSVVSEEVLVYARNQISNKLAAQPLPQGYAFEPEANIDSVLSSNWLNRAVSPDPVARPRSADMFHQSPQLLSEMSNFLTSRAMELTSPSHGKAAGSNDMHLNAQQLKMSALQTVSSRAQMDSSKKDELVGAATGNGYGRGRQSHLNPRAVNASSSVPASARGTYFESGYVSPPPTQRTNRSRNRSSGAAPQAGSNLSFSAMPDAHEPELEAKPTMPLEISQLKFLADIPVWLRSLRLHKYADNLKDIPWATLIYLDDAALEARGVGALGARRKLLKAFEFVKETRGLSDDPAEVHIGPVDVDSM</sequence>
<feature type="domain" description="SAM" evidence="5">
    <location>
        <begin position="389"/>
        <end position="441"/>
    </location>
</feature>
<dbReference type="RefSeq" id="XP_018984215.1">
    <property type="nucleotide sequence ID" value="XM_019129410.1"/>
</dbReference>
<feature type="region of interest" description="Disordered" evidence="4">
    <location>
        <begin position="272"/>
        <end position="362"/>
    </location>
</feature>
<keyword evidence="7" id="KW-1185">Reference proteome</keyword>
<evidence type="ECO:0000256" key="3">
    <source>
        <dbReference type="ARBA" id="ARBA00022884"/>
    </source>
</evidence>
<gene>
    <name evidence="6" type="ORF">BABINDRAFT_162555</name>
</gene>
<keyword evidence="2" id="KW-0963">Cytoplasm</keyword>
<feature type="compositionally biased region" description="Polar residues" evidence="4">
    <location>
        <begin position="272"/>
        <end position="283"/>
    </location>
</feature>
<organism evidence="6 7">
    <name type="scientific">Babjeviella inositovora NRRL Y-12698</name>
    <dbReference type="NCBI Taxonomy" id="984486"/>
    <lineage>
        <taxon>Eukaryota</taxon>
        <taxon>Fungi</taxon>
        <taxon>Dikarya</taxon>
        <taxon>Ascomycota</taxon>
        <taxon>Saccharomycotina</taxon>
        <taxon>Pichiomycetes</taxon>
        <taxon>Serinales incertae sedis</taxon>
        <taxon>Babjeviella</taxon>
    </lineage>
</organism>
<evidence type="ECO:0000313" key="7">
    <source>
        <dbReference type="Proteomes" id="UP000094336"/>
    </source>
</evidence>
<dbReference type="GO" id="GO:0000289">
    <property type="term" value="P:nuclear-transcribed mRNA poly(A) tail shortening"/>
    <property type="evidence" value="ECO:0007669"/>
    <property type="project" value="TreeGrafter"/>
</dbReference>